<name>A0A1T4YEM9_9BACL</name>
<dbReference type="Proteomes" id="UP000190042">
    <property type="component" value="Unassembled WGS sequence"/>
</dbReference>
<proteinExistence type="predicted"/>
<sequence>MTVDENRNCPKSHFNLTFWAFFCIKKSFVHLSQSVFTAVEKCAVHGWSVSLGRRFGAELLDNCTVQKGFGSVRQHIDAFFCSLLLYNLKKADTERSFHFQNSLLFLFIQIATRHHLSTAHHEFVGIHPSASQLSSLAFLLLPLLI</sequence>
<dbReference type="EMBL" id="FUYJ01000004">
    <property type="protein sequence ID" value="SKA99695.1"/>
    <property type="molecule type" value="Genomic_DNA"/>
</dbReference>
<evidence type="ECO:0000313" key="1">
    <source>
        <dbReference type="EMBL" id="SKA99695.1"/>
    </source>
</evidence>
<keyword evidence="2" id="KW-1185">Reference proteome</keyword>
<dbReference type="AlphaFoldDB" id="A0A1T4YEM9"/>
<protein>
    <submittedName>
        <fullName evidence="1">Uncharacterized protein</fullName>
    </submittedName>
</protein>
<accession>A0A1T4YEM9</accession>
<organism evidence="1 2">
    <name type="scientific">Sporosarcina newyorkensis</name>
    <dbReference type="NCBI Taxonomy" id="759851"/>
    <lineage>
        <taxon>Bacteria</taxon>
        <taxon>Bacillati</taxon>
        <taxon>Bacillota</taxon>
        <taxon>Bacilli</taxon>
        <taxon>Bacillales</taxon>
        <taxon>Caryophanaceae</taxon>
        <taxon>Sporosarcina</taxon>
    </lineage>
</organism>
<gene>
    <name evidence="1" type="ORF">SAMN04244570_2281</name>
</gene>
<evidence type="ECO:0000313" key="2">
    <source>
        <dbReference type="Proteomes" id="UP000190042"/>
    </source>
</evidence>
<reference evidence="2" key="1">
    <citation type="submission" date="2017-02" db="EMBL/GenBank/DDBJ databases">
        <authorList>
            <person name="Varghese N."/>
            <person name="Submissions S."/>
        </authorList>
    </citation>
    <scope>NUCLEOTIDE SEQUENCE [LARGE SCALE GENOMIC DNA]</scope>
    <source>
        <strain evidence="2">DSM 23966</strain>
    </source>
</reference>